<comment type="caution">
    <text evidence="1">The sequence shown here is derived from an EMBL/GenBank/DDBJ whole genome shotgun (WGS) entry which is preliminary data.</text>
</comment>
<dbReference type="EMBL" id="AZBU02000002">
    <property type="protein sequence ID" value="TKR94555.1"/>
    <property type="molecule type" value="Genomic_DNA"/>
</dbReference>
<accession>A0A4V6A6E2</accession>
<name>A0A4V6A6E2_STECR</name>
<reference evidence="1 2" key="2">
    <citation type="journal article" date="2019" name="G3 (Bethesda)">
        <title>Hybrid Assembly of the Genome of the Entomopathogenic Nematode Steinernema carpocapsae Identifies the X-Chromosome.</title>
        <authorList>
            <person name="Serra L."/>
            <person name="Macchietto M."/>
            <person name="Macias-Munoz A."/>
            <person name="McGill C.J."/>
            <person name="Rodriguez I.M."/>
            <person name="Rodriguez B."/>
            <person name="Murad R."/>
            <person name="Mortazavi A."/>
        </authorList>
    </citation>
    <scope>NUCLEOTIDE SEQUENCE [LARGE SCALE GENOMIC DNA]</scope>
    <source>
        <strain evidence="1 2">ALL</strain>
    </source>
</reference>
<organism evidence="1 2">
    <name type="scientific">Steinernema carpocapsae</name>
    <name type="common">Entomopathogenic nematode</name>
    <dbReference type="NCBI Taxonomy" id="34508"/>
    <lineage>
        <taxon>Eukaryota</taxon>
        <taxon>Metazoa</taxon>
        <taxon>Ecdysozoa</taxon>
        <taxon>Nematoda</taxon>
        <taxon>Chromadorea</taxon>
        <taxon>Rhabditida</taxon>
        <taxon>Tylenchina</taxon>
        <taxon>Panagrolaimomorpha</taxon>
        <taxon>Strongyloidoidea</taxon>
        <taxon>Steinernematidae</taxon>
        <taxon>Steinernema</taxon>
    </lineage>
</organism>
<evidence type="ECO:0000313" key="2">
    <source>
        <dbReference type="Proteomes" id="UP000298663"/>
    </source>
</evidence>
<sequence length="195" mass="21355">MISKRIYSPQTVTLTATVAVVAGEKPLIGFSDDVEKKWRTLKKKHKIREKRKGAEKPAKLARVSSAGDLLDGANAALGQEGPRRSSTVSSVQNLMSKFKEIEATSRSESQYDVYSASYIPKRYSKMSPEYGRPKPGSLTEKRAQKACFKITHLSSLILSSYSSSPNISFLIFAMISISSSRVITSSTGSSLLNPK</sequence>
<dbReference type="Proteomes" id="UP000298663">
    <property type="component" value="Unassembled WGS sequence"/>
</dbReference>
<dbReference type="AlphaFoldDB" id="A0A4V6A6E2"/>
<proteinExistence type="predicted"/>
<gene>
    <name evidence="1" type="ORF">L596_008823</name>
</gene>
<reference evidence="1 2" key="1">
    <citation type="journal article" date="2015" name="Genome Biol.">
        <title>Comparative genomics of Steinernema reveals deeply conserved gene regulatory networks.</title>
        <authorList>
            <person name="Dillman A.R."/>
            <person name="Macchietto M."/>
            <person name="Porter C.F."/>
            <person name="Rogers A."/>
            <person name="Williams B."/>
            <person name="Antoshechkin I."/>
            <person name="Lee M.M."/>
            <person name="Goodwin Z."/>
            <person name="Lu X."/>
            <person name="Lewis E.E."/>
            <person name="Goodrich-Blair H."/>
            <person name="Stock S.P."/>
            <person name="Adams B.J."/>
            <person name="Sternberg P.W."/>
            <person name="Mortazavi A."/>
        </authorList>
    </citation>
    <scope>NUCLEOTIDE SEQUENCE [LARGE SCALE GENOMIC DNA]</scope>
    <source>
        <strain evidence="1 2">ALL</strain>
    </source>
</reference>
<evidence type="ECO:0000313" key="1">
    <source>
        <dbReference type="EMBL" id="TKR94555.1"/>
    </source>
</evidence>
<protein>
    <submittedName>
        <fullName evidence="1">Uncharacterized protein</fullName>
    </submittedName>
</protein>
<dbReference type="OrthoDB" id="9871914at2759"/>
<keyword evidence="2" id="KW-1185">Reference proteome</keyword>